<dbReference type="PANTHER" id="PTHR47272">
    <property type="entry name" value="DDE_TNP_1_7 DOMAIN-CONTAINING PROTEIN"/>
    <property type="match status" value="1"/>
</dbReference>
<name>A0AAV0XUL6_9HEMI</name>
<dbReference type="PANTHER" id="PTHR47272:SF1">
    <property type="entry name" value="PIGGYBAC TRANSPOSABLE ELEMENT-DERIVED PROTEIN 3-LIKE"/>
    <property type="match status" value="1"/>
</dbReference>
<proteinExistence type="predicted"/>
<dbReference type="Proteomes" id="UP001160148">
    <property type="component" value="Unassembled WGS sequence"/>
</dbReference>
<organism evidence="2 3">
    <name type="scientific">Macrosiphum euphorbiae</name>
    <name type="common">potato aphid</name>
    <dbReference type="NCBI Taxonomy" id="13131"/>
    <lineage>
        <taxon>Eukaryota</taxon>
        <taxon>Metazoa</taxon>
        <taxon>Ecdysozoa</taxon>
        <taxon>Arthropoda</taxon>
        <taxon>Hexapoda</taxon>
        <taxon>Insecta</taxon>
        <taxon>Pterygota</taxon>
        <taxon>Neoptera</taxon>
        <taxon>Paraneoptera</taxon>
        <taxon>Hemiptera</taxon>
        <taxon>Sternorrhyncha</taxon>
        <taxon>Aphidomorpha</taxon>
        <taxon>Aphidoidea</taxon>
        <taxon>Aphididae</taxon>
        <taxon>Macrosiphini</taxon>
        <taxon>Macrosiphum</taxon>
    </lineage>
</organism>
<evidence type="ECO:0000313" key="3">
    <source>
        <dbReference type="Proteomes" id="UP001160148"/>
    </source>
</evidence>
<evidence type="ECO:0000259" key="1">
    <source>
        <dbReference type="Pfam" id="PF13843"/>
    </source>
</evidence>
<reference evidence="2 3" key="1">
    <citation type="submission" date="2023-01" db="EMBL/GenBank/DDBJ databases">
        <authorList>
            <person name="Whitehead M."/>
        </authorList>
    </citation>
    <scope>NUCLEOTIDE SEQUENCE [LARGE SCALE GENOMIC DNA]</scope>
</reference>
<protein>
    <recommendedName>
        <fullName evidence="1">PiggyBac transposable element-derived protein domain-containing protein</fullName>
    </recommendedName>
</protein>
<sequence>MPQNFKKDSEIPRGEFDYQFSTSGIEIFKWKDNKVVHIGSNYHGNEITSVDRTMKDGSRLSISCPNPIKDYNKYMGGVDHAD</sequence>
<dbReference type="InterPro" id="IPR029526">
    <property type="entry name" value="PGBD"/>
</dbReference>
<accession>A0AAV0XUL6</accession>
<dbReference type="Pfam" id="PF13843">
    <property type="entry name" value="DDE_Tnp_1_7"/>
    <property type="match status" value="1"/>
</dbReference>
<dbReference type="AlphaFoldDB" id="A0AAV0XUL6"/>
<comment type="caution">
    <text evidence="2">The sequence shown here is derived from an EMBL/GenBank/DDBJ whole genome shotgun (WGS) entry which is preliminary data.</text>
</comment>
<keyword evidence="3" id="KW-1185">Reference proteome</keyword>
<gene>
    <name evidence="2" type="ORF">MEUPH1_LOCUS25550</name>
</gene>
<evidence type="ECO:0000313" key="2">
    <source>
        <dbReference type="EMBL" id="CAI6371557.1"/>
    </source>
</evidence>
<dbReference type="EMBL" id="CARXXK010001013">
    <property type="protein sequence ID" value="CAI6371557.1"/>
    <property type="molecule type" value="Genomic_DNA"/>
</dbReference>
<feature type="domain" description="PiggyBac transposable element-derived protein" evidence="1">
    <location>
        <begin position="1"/>
        <end position="82"/>
    </location>
</feature>